<gene>
    <name evidence="1" type="ORF">ASPCAL05296</name>
</gene>
<dbReference type="OrthoDB" id="4483908at2759"/>
<protein>
    <recommendedName>
        <fullName evidence="3">Knr4/Smi1-like domain-containing protein</fullName>
    </recommendedName>
</protein>
<dbReference type="Proteomes" id="UP000054771">
    <property type="component" value="Unassembled WGS sequence"/>
</dbReference>
<dbReference type="EMBL" id="CDMC01000004">
    <property type="protein sequence ID" value="CEL04164.1"/>
    <property type="molecule type" value="Genomic_DNA"/>
</dbReference>
<accession>A0A0U5GTL4</accession>
<reference evidence="2" key="1">
    <citation type="journal article" date="2016" name="Genome Announc.">
        <title>Draft genome sequences of fungus Aspergillus calidoustus.</title>
        <authorList>
            <person name="Horn F."/>
            <person name="Linde J."/>
            <person name="Mattern D.J."/>
            <person name="Walther G."/>
            <person name="Guthke R."/>
            <person name="Scherlach K."/>
            <person name="Martin K."/>
            <person name="Brakhage A.A."/>
            <person name="Petzke L."/>
            <person name="Valiante V."/>
        </authorList>
    </citation>
    <scope>NUCLEOTIDE SEQUENCE [LARGE SCALE GENOMIC DNA]</scope>
    <source>
        <strain evidence="2">SF006504</strain>
    </source>
</reference>
<evidence type="ECO:0008006" key="3">
    <source>
        <dbReference type="Google" id="ProtNLM"/>
    </source>
</evidence>
<keyword evidence="2" id="KW-1185">Reference proteome</keyword>
<dbReference type="OMA" id="LPDYPMW"/>
<sequence length="238" mass="27398">MSTSFDLCERITPAVHDRRETWNFIRDFASHWVTPLEESDGYSESVLSAAEERLGIPLPAAFNEAYALFGCRSDLTRNSEYLLEPTALYLDHDALIFRRENQGAALWGILLADLQYPDPPVYHCSCIVNNVMDEWEPWLARFSLACLDLILWESLSDSTMPTEFRDSNDEDIALIERLYSELPSFQGSHSYTPFGVRWFTGPDLLLCDTGADLRVRTRTREALWSLRETLPGDWLYEL</sequence>
<organism evidence="1 2">
    <name type="scientific">Aspergillus calidoustus</name>
    <dbReference type="NCBI Taxonomy" id="454130"/>
    <lineage>
        <taxon>Eukaryota</taxon>
        <taxon>Fungi</taxon>
        <taxon>Dikarya</taxon>
        <taxon>Ascomycota</taxon>
        <taxon>Pezizomycotina</taxon>
        <taxon>Eurotiomycetes</taxon>
        <taxon>Eurotiomycetidae</taxon>
        <taxon>Eurotiales</taxon>
        <taxon>Aspergillaceae</taxon>
        <taxon>Aspergillus</taxon>
        <taxon>Aspergillus subgen. Nidulantes</taxon>
    </lineage>
</organism>
<name>A0A0U5GTL4_ASPCI</name>
<dbReference type="AlphaFoldDB" id="A0A0U5GTL4"/>
<evidence type="ECO:0000313" key="2">
    <source>
        <dbReference type="Proteomes" id="UP000054771"/>
    </source>
</evidence>
<evidence type="ECO:0000313" key="1">
    <source>
        <dbReference type="EMBL" id="CEL04164.1"/>
    </source>
</evidence>
<proteinExistence type="predicted"/>